<evidence type="ECO:0000256" key="7">
    <source>
        <dbReference type="SAM" id="Phobius"/>
    </source>
</evidence>
<dbReference type="GO" id="GO:0022857">
    <property type="term" value="F:transmembrane transporter activity"/>
    <property type="evidence" value="ECO:0007669"/>
    <property type="project" value="InterPro"/>
</dbReference>
<feature type="domain" description="Major facilitator superfamily (MFS) profile" evidence="8">
    <location>
        <begin position="1"/>
        <end position="165"/>
    </location>
</feature>
<proteinExistence type="predicted"/>
<dbReference type="InterPro" id="IPR011701">
    <property type="entry name" value="MFS"/>
</dbReference>
<dbReference type="GO" id="GO:0005886">
    <property type="term" value="C:plasma membrane"/>
    <property type="evidence" value="ECO:0007669"/>
    <property type="project" value="UniProtKB-SubCell"/>
</dbReference>
<dbReference type="Pfam" id="PF07690">
    <property type="entry name" value="MFS_1"/>
    <property type="match status" value="1"/>
</dbReference>
<evidence type="ECO:0000256" key="6">
    <source>
        <dbReference type="ARBA" id="ARBA00023136"/>
    </source>
</evidence>
<evidence type="ECO:0000256" key="1">
    <source>
        <dbReference type="ARBA" id="ARBA00004651"/>
    </source>
</evidence>
<dbReference type="InterPro" id="IPR036259">
    <property type="entry name" value="MFS_trans_sf"/>
</dbReference>
<sequence length="165" mass="17952">MASQTISLFGTALVQYAITWYITLKSQSGVMMTISIICGFVPTFFLSPFAGVWADRYNRKMLIILSDSLIAISTLVLSVLFFMGYDSMWLLFVMSAIRAFGSGIQTPAINAFIPQLVSKDNLTSVNAANSSIQSLVMLISPMISAAIMSYASIEAIFLIDVFTAA</sequence>
<keyword evidence="5 7" id="KW-1133">Transmembrane helix</keyword>
<evidence type="ECO:0000256" key="5">
    <source>
        <dbReference type="ARBA" id="ARBA00022989"/>
    </source>
</evidence>
<evidence type="ECO:0000259" key="8">
    <source>
        <dbReference type="PROSITE" id="PS50850"/>
    </source>
</evidence>
<dbReference type="SUPFAM" id="SSF103473">
    <property type="entry name" value="MFS general substrate transporter"/>
    <property type="match status" value="1"/>
</dbReference>
<keyword evidence="2" id="KW-0813">Transport</keyword>
<feature type="transmembrane region" description="Helical" evidence="7">
    <location>
        <begin position="30"/>
        <end position="54"/>
    </location>
</feature>
<evidence type="ECO:0000313" key="10">
    <source>
        <dbReference type="Proteomes" id="UP000019109"/>
    </source>
</evidence>
<keyword evidence="3" id="KW-1003">Cell membrane</keyword>
<dbReference type="EMBL" id="BAVR01000057">
    <property type="protein sequence ID" value="GAE90149.1"/>
    <property type="molecule type" value="Genomic_DNA"/>
</dbReference>
<dbReference type="Proteomes" id="UP000019109">
    <property type="component" value="Unassembled WGS sequence"/>
</dbReference>
<organism evidence="9 10">
    <name type="scientific">Acetivibrio straminisolvens JCM 21531</name>
    <dbReference type="NCBI Taxonomy" id="1294263"/>
    <lineage>
        <taxon>Bacteria</taxon>
        <taxon>Bacillati</taxon>
        <taxon>Bacillota</taxon>
        <taxon>Clostridia</taxon>
        <taxon>Eubacteriales</taxon>
        <taxon>Oscillospiraceae</taxon>
        <taxon>Acetivibrio</taxon>
    </lineage>
</organism>
<dbReference type="PANTHER" id="PTHR43266">
    <property type="entry name" value="MACROLIDE-EFFLUX PROTEIN"/>
    <property type="match status" value="1"/>
</dbReference>
<feature type="transmembrane region" description="Helical" evidence="7">
    <location>
        <begin position="61"/>
        <end position="83"/>
    </location>
</feature>
<evidence type="ECO:0000256" key="2">
    <source>
        <dbReference type="ARBA" id="ARBA00022448"/>
    </source>
</evidence>
<keyword evidence="10" id="KW-1185">Reference proteome</keyword>
<gene>
    <name evidence="9" type="ORF">JCM21531_3735</name>
</gene>
<protein>
    <submittedName>
        <fullName evidence="9">Macrolide efflux protein</fullName>
    </submittedName>
</protein>
<reference evidence="9" key="1">
    <citation type="journal article" date="2014" name="Genome Announc.">
        <title>Draft Genome Sequence of Clostridium straminisolvens Strain JCM 21531T, Isolated from a Cellulose-Degrading Bacterial Community.</title>
        <authorList>
            <person name="Yuki M."/>
            <person name="Oshima K."/>
            <person name="Suda W."/>
            <person name="Sakamoto M."/>
            <person name="Kitamura K."/>
            <person name="Iida T."/>
            <person name="Hattori M."/>
            <person name="Ohkuma M."/>
        </authorList>
    </citation>
    <scope>NUCLEOTIDE SEQUENCE [LARGE SCALE GENOMIC DNA]</scope>
    <source>
        <strain evidence="9">JCM 21531</strain>
    </source>
</reference>
<keyword evidence="4 7" id="KW-0812">Transmembrane</keyword>
<feature type="transmembrane region" description="Helical" evidence="7">
    <location>
        <begin position="134"/>
        <end position="159"/>
    </location>
</feature>
<dbReference type="AlphaFoldDB" id="W4VBM3"/>
<accession>W4VBM3</accession>
<comment type="caution">
    <text evidence="9">The sequence shown here is derived from an EMBL/GenBank/DDBJ whole genome shotgun (WGS) entry which is preliminary data.</text>
</comment>
<evidence type="ECO:0000256" key="3">
    <source>
        <dbReference type="ARBA" id="ARBA00022475"/>
    </source>
</evidence>
<feature type="transmembrane region" description="Helical" evidence="7">
    <location>
        <begin position="7"/>
        <end position="24"/>
    </location>
</feature>
<evidence type="ECO:0000256" key="4">
    <source>
        <dbReference type="ARBA" id="ARBA00022692"/>
    </source>
</evidence>
<dbReference type="STRING" id="1294263.JCM21531_3735"/>
<dbReference type="Gene3D" id="1.20.1250.20">
    <property type="entry name" value="MFS general substrate transporter like domains"/>
    <property type="match status" value="1"/>
</dbReference>
<comment type="subcellular location">
    <subcellularLocation>
        <location evidence="1">Cell membrane</location>
        <topology evidence="1">Multi-pass membrane protein</topology>
    </subcellularLocation>
</comment>
<evidence type="ECO:0000313" key="9">
    <source>
        <dbReference type="EMBL" id="GAE90149.1"/>
    </source>
</evidence>
<keyword evidence="6 7" id="KW-0472">Membrane</keyword>
<dbReference type="PROSITE" id="PS50850">
    <property type="entry name" value="MFS"/>
    <property type="match status" value="1"/>
</dbReference>
<dbReference type="InterPro" id="IPR020846">
    <property type="entry name" value="MFS_dom"/>
</dbReference>
<dbReference type="PANTHER" id="PTHR43266:SF10">
    <property type="entry name" value="BACILYSIN EXPORTER BACE-RELATED"/>
    <property type="match status" value="1"/>
</dbReference>
<name>W4VBM3_9FIRM</name>